<dbReference type="AlphaFoldDB" id="A0A0X3TZI2"/>
<dbReference type="Pfam" id="PF00583">
    <property type="entry name" value="Acetyltransf_1"/>
    <property type="match status" value="1"/>
</dbReference>
<dbReference type="CDD" id="cd04301">
    <property type="entry name" value="NAT_SF"/>
    <property type="match status" value="1"/>
</dbReference>
<sequence length="167" mass="18706">MAVASLAVSVNQKAIGNLLGELAKFEGYNKFSIIAELDGETVGAMLAYIPPYDRQTLFIWQVYVSEGEAEKGLASLMLGQVMRRDVCADVTRVQTVIPSDDKRNWALFRRFARWQRSRMDIQPFITQALEPFRRHENSNLVTIRLGNNRSELAAGAPLNICKSGSVE</sequence>
<evidence type="ECO:0000313" key="3">
    <source>
        <dbReference type="Proteomes" id="UP000053690"/>
    </source>
</evidence>
<keyword evidence="3" id="KW-1185">Reference proteome</keyword>
<gene>
    <name evidence="2" type="ORF">AVO44_03600</name>
</gene>
<organism evidence="2 3">
    <name type="scientific">Ruegeria profundi</name>
    <dbReference type="NCBI Taxonomy" id="1685378"/>
    <lineage>
        <taxon>Bacteria</taxon>
        <taxon>Pseudomonadati</taxon>
        <taxon>Pseudomonadota</taxon>
        <taxon>Alphaproteobacteria</taxon>
        <taxon>Rhodobacterales</taxon>
        <taxon>Roseobacteraceae</taxon>
        <taxon>Ruegeria</taxon>
    </lineage>
</organism>
<protein>
    <recommendedName>
        <fullName evidence="1">N-acetyltransferase domain-containing protein</fullName>
    </recommendedName>
</protein>
<evidence type="ECO:0000313" key="2">
    <source>
        <dbReference type="EMBL" id="KUJ80974.1"/>
    </source>
</evidence>
<reference evidence="3" key="1">
    <citation type="submission" date="2015-12" db="EMBL/GenBank/DDBJ databases">
        <authorList>
            <person name="Zhang G."/>
            <person name="Stingl U."/>
        </authorList>
    </citation>
    <scope>NUCLEOTIDE SEQUENCE [LARGE SCALE GENOMIC DNA]</scope>
    <source>
        <strain evidence="3">ZGT108</strain>
    </source>
</reference>
<dbReference type="Gene3D" id="3.40.630.30">
    <property type="match status" value="1"/>
</dbReference>
<dbReference type="InterPro" id="IPR000182">
    <property type="entry name" value="GNAT_dom"/>
</dbReference>
<dbReference type="Proteomes" id="UP000053690">
    <property type="component" value="Unassembled WGS sequence"/>
</dbReference>
<evidence type="ECO:0000259" key="1">
    <source>
        <dbReference type="Pfam" id="PF00583"/>
    </source>
</evidence>
<dbReference type="InterPro" id="IPR016181">
    <property type="entry name" value="Acyl_CoA_acyltransferase"/>
</dbReference>
<proteinExistence type="predicted"/>
<dbReference type="GO" id="GO:0016747">
    <property type="term" value="F:acyltransferase activity, transferring groups other than amino-acyl groups"/>
    <property type="evidence" value="ECO:0007669"/>
    <property type="project" value="InterPro"/>
</dbReference>
<accession>A0A0X3TZI2</accession>
<dbReference type="SUPFAM" id="SSF55729">
    <property type="entry name" value="Acyl-CoA N-acyltransferases (Nat)"/>
    <property type="match status" value="1"/>
</dbReference>
<comment type="caution">
    <text evidence="2">The sequence shown here is derived from an EMBL/GenBank/DDBJ whole genome shotgun (WGS) entry which is preliminary data.</text>
</comment>
<dbReference type="STRING" id="1685378.AVO44_03600"/>
<dbReference type="EMBL" id="LQBP01000002">
    <property type="protein sequence ID" value="KUJ80974.1"/>
    <property type="molecule type" value="Genomic_DNA"/>
</dbReference>
<feature type="domain" description="N-acetyltransferase" evidence="1">
    <location>
        <begin position="28"/>
        <end position="111"/>
    </location>
</feature>
<name>A0A0X3TZI2_9RHOB</name>